<name>A0A552V874_9FLAO</name>
<organism evidence="1 2">
    <name type="scientific">Flavobacterium zepuense</name>
    <dbReference type="NCBI Taxonomy" id="2593302"/>
    <lineage>
        <taxon>Bacteria</taxon>
        <taxon>Pseudomonadati</taxon>
        <taxon>Bacteroidota</taxon>
        <taxon>Flavobacteriia</taxon>
        <taxon>Flavobacteriales</taxon>
        <taxon>Flavobacteriaceae</taxon>
        <taxon>Flavobacterium</taxon>
    </lineage>
</organism>
<proteinExistence type="predicted"/>
<comment type="caution">
    <text evidence="1">The sequence shown here is derived from an EMBL/GenBank/DDBJ whole genome shotgun (WGS) entry which is preliminary data.</text>
</comment>
<dbReference type="EMBL" id="VJVZ01000002">
    <property type="protein sequence ID" value="TRW26671.1"/>
    <property type="molecule type" value="Genomic_DNA"/>
</dbReference>
<protein>
    <submittedName>
        <fullName evidence="1">Uncharacterized protein</fullName>
    </submittedName>
</protein>
<sequence>MKYRFTPQQLDKISRGIELSPSEEAGGMTFIPLDEEYTTNGGGYSGTVININGTCYTWHSVKDGWVACPGCECPTPLEVPSGGSNYGTFTLYSFSGFGDGGGTTGSPTGGPFNPTPPGSTIGTPPTVIPGVPYPTPGNDYGIITNPGHSIDNSDDAVIGFIQPHKCRICTFCK</sequence>
<dbReference type="RefSeq" id="WP_143372169.1">
    <property type="nucleotide sequence ID" value="NZ_VJVZ01000002.1"/>
</dbReference>
<evidence type="ECO:0000313" key="1">
    <source>
        <dbReference type="EMBL" id="TRW26671.1"/>
    </source>
</evidence>
<gene>
    <name evidence="1" type="ORF">FMM05_04645</name>
</gene>
<keyword evidence="2" id="KW-1185">Reference proteome</keyword>
<reference evidence="1 2" key="1">
    <citation type="submission" date="2019-07" db="EMBL/GenBank/DDBJ databases">
        <title>Flavobacterium sp. nov., isolated from glacier ice.</title>
        <authorList>
            <person name="Liu Q."/>
            <person name="Xin Y.-H."/>
        </authorList>
    </citation>
    <scope>NUCLEOTIDE SEQUENCE [LARGE SCALE GENOMIC DNA]</scope>
    <source>
        <strain evidence="1 2">ZT4R6</strain>
    </source>
</reference>
<dbReference type="Proteomes" id="UP000320643">
    <property type="component" value="Unassembled WGS sequence"/>
</dbReference>
<evidence type="ECO:0000313" key="2">
    <source>
        <dbReference type="Proteomes" id="UP000320643"/>
    </source>
</evidence>
<dbReference type="AlphaFoldDB" id="A0A552V874"/>
<accession>A0A552V874</accession>